<dbReference type="Pfam" id="PF01370">
    <property type="entry name" value="Epimerase"/>
    <property type="match status" value="1"/>
</dbReference>
<dbReference type="InterPro" id="IPR036291">
    <property type="entry name" value="NAD(P)-bd_dom_sf"/>
</dbReference>
<proteinExistence type="predicted"/>
<dbReference type="PANTHER" id="PTHR48079">
    <property type="entry name" value="PROTEIN YEEZ"/>
    <property type="match status" value="1"/>
</dbReference>
<dbReference type="InterPro" id="IPR051783">
    <property type="entry name" value="NAD(P)-dependent_oxidoreduct"/>
</dbReference>
<dbReference type="Proteomes" id="UP001595696">
    <property type="component" value="Unassembled WGS sequence"/>
</dbReference>
<evidence type="ECO:0000313" key="2">
    <source>
        <dbReference type="EMBL" id="MFC3960755.1"/>
    </source>
</evidence>
<organism evidence="2 3">
    <name type="scientific">Nocardia jiangsuensis</name>
    <dbReference type="NCBI Taxonomy" id="1691563"/>
    <lineage>
        <taxon>Bacteria</taxon>
        <taxon>Bacillati</taxon>
        <taxon>Actinomycetota</taxon>
        <taxon>Actinomycetes</taxon>
        <taxon>Mycobacteriales</taxon>
        <taxon>Nocardiaceae</taxon>
        <taxon>Nocardia</taxon>
    </lineage>
</organism>
<sequence>MSAAPVLVMGASGFLGSHVTRQLVARGDRVRVLLRATSPTRGIDDLDVERHYGDIFDEDAVRTAMAGCEVVYYCVVDTRAWLRDPAPLFRTNVEGLRGVLRLAAQARLRRFVFTSTIGTIALGDGRAPATEDTPFDWDGGDYIRSRRAAEDLVLGHGLPAVALCVANTYGTGDWQPTPHGSLVALAALGRMPVYFRGVGSEVVDVEDAARALLLAAEHGRPGERYIVSERFLSQREIYRLAAAAGGVPPPRFGIPQFALVAAGRAGSLAARLLRRDIVLNATAVRLLRRTAPLDHGKAERELGWRPGSAAAAIERAARFAVERRRDRVLHS</sequence>
<accession>A0ABV8DLC6</accession>
<evidence type="ECO:0000259" key="1">
    <source>
        <dbReference type="Pfam" id="PF01370"/>
    </source>
</evidence>
<name>A0ABV8DLC6_9NOCA</name>
<dbReference type="Gene3D" id="3.40.50.720">
    <property type="entry name" value="NAD(P)-binding Rossmann-like Domain"/>
    <property type="match status" value="1"/>
</dbReference>
<dbReference type="EMBL" id="JBHSAX010000003">
    <property type="protein sequence ID" value="MFC3960755.1"/>
    <property type="molecule type" value="Genomic_DNA"/>
</dbReference>
<protein>
    <submittedName>
        <fullName evidence="2">NAD-dependent epimerase/dehydratase family protein</fullName>
    </submittedName>
</protein>
<dbReference type="SUPFAM" id="SSF51735">
    <property type="entry name" value="NAD(P)-binding Rossmann-fold domains"/>
    <property type="match status" value="1"/>
</dbReference>
<dbReference type="RefSeq" id="WP_378610528.1">
    <property type="nucleotide sequence ID" value="NZ_JBHSAX010000003.1"/>
</dbReference>
<feature type="domain" description="NAD-dependent epimerase/dehydratase" evidence="1">
    <location>
        <begin position="6"/>
        <end position="227"/>
    </location>
</feature>
<comment type="caution">
    <text evidence="2">The sequence shown here is derived from an EMBL/GenBank/DDBJ whole genome shotgun (WGS) entry which is preliminary data.</text>
</comment>
<keyword evidence="3" id="KW-1185">Reference proteome</keyword>
<reference evidence="3" key="1">
    <citation type="journal article" date="2019" name="Int. J. Syst. Evol. Microbiol.">
        <title>The Global Catalogue of Microorganisms (GCM) 10K type strain sequencing project: providing services to taxonomists for standard genome sequencing and annotation.</title>
        <authorList>
            <consortium name="The Broad Institute Genomics Platform"/>
            <consortium name="The Broad Institute Genome Sequencing Center for Infectious Disease"/>
            <person name="Wu L."/>
            <person name="Ma J."/>
        </authorList>
    </citation>
    <scope>NUCLEOTIDE SEQUENCE [LARGE SCALE GENOMIC DNA]</scope>
    <source>
        <strain evidence="3">CGMCC 4.7330</strain>
    </source>
</reference>
<evidence type="ECO:0000313" key="3">
    <source>
        <dbReference type="Proteomes" id="UP001595696"/>
    </source>
</evidence>
<dbReference type="PANTHER" id="PTHR48079:SF6">
    <property type="entry name" value="NAD(P)-BINDING DOMAIN-CONTAINING PROTEIN-RELATED"/>
    <property type="match status" value="1"/>
</dbReference>
<gene>
    <name evidence="2" type="ORF">ACFO0B_01990</name>
</gene>
<dbReference type="InterPro" id="IPR001509">
    <property type="entry name" value="Epimerase_deHydtase"/>
</dbReference>